<dbReference type="PANTHER" id="PTHR47619">
    <property type="entry name" value="METALLO-HYDROLASE YYCJ-RELATED"/>
    <property type="match status" value="1"/>
</dbReference>
<dbReference type="Proteomes" id="UP000196475">
    <property type="component" value="Unassembled WGS sequence"/>
</dbReference>
<dbReference type="Pfam" id="PF12706">
    <property type="entry name" value="Lactamase_B_2"/>
    <property type="match status" value="1"/>
</dbReference>
<comment type="caution">
    <text evidence="2">The sequence shown here is derived from an EMBL/GenBank/DDBJ whole genome shotgun (WGS) entry which is preliminary data.</text>
</comment>
<evidence type="ECO:0000313" key="3">
    <source>
        <dbReference type="Proteomes" id="UP000196475"/>
    </source>
</evidence>
<dbReference type="SMART" id="SM00849">
    <property type="entry name" value="Lactamase_B"/>
    <property type="match status" value="1"/>
</dbReference>
<protein>
    <submittedName>
        <fullName evidence="2">MBL fold metallo-hydrolase</fullName>
    </submittedName>
</protein>
<reference evidence="3" key="1">
    <citation type="submission" date="2016-06" db="EMBL/GenBank/DDBJ databases">
        <authorList>
            <person name="Nascimento L."/>
            <person name="Pereira R.V."/>
            <person name="Martins L.F."/>
            <person name="Quaggio R.B."/>
            <person name="Silva A.M."/>
            <person name="Setubal J.C."/>
        </authorList>
    </citation>
    <scope>NUCLEOTIDE SEQUENCE [LARGE SCALE GENOMIC DNA]</scope>
</reference>
<evidence type="ECO:0000313" key="2">
    <source>
        <dbReference type="EMBL" id="OUM85669.1"/>
    </source>
</evidence>
<dbReference type="InterPro" id="IPR001279">
    <property type="entry name" value="Metallo-B-lactamas"/>
</dbReference>
<dbReference type="InterPro" id="IPR036866">
    <property type="entry name" value="RibonucZ/Hydroxyglut_hydro"/>
</dbReference>
<dbReference type="Gene3D" id="3.60.15.10">
    <property type="entry name" value="Ribonuclease Z/Hydroxyacylglutathione hydrolase-like"/>
    <property type="match status" value="1"/>
</dbReference>
<dbReference type="InterPro" id="IPR052533">
    <property type="entry name" value="WalJ/YycJ-like"/>
</dbReference>
<dbReference type="EMBL" id="LZRT01000098">
    <property type="protein sequence ID" value="OUM85669.1"/>
    <property type="molecule type" value="Genomic_DNA"/>
</dbReference>
<dbReference type="AlphaFoldDB" id="A0A1Y3PMY8"/>
<sequence length="246" mass="27123">MMVNILAGGSGGNCIAVRSGNITILIDAGIPAAKIERHLLDAGIRPDEIAGIFITHAHKDHVKGLPLANKYHIPVYAAEGEWKDIHGVDEYLQCTLVPSKPHYVRRFVVTPFETHHDAYEPLGLAIEVDGKKVSICLDTGLVDDEMLDAMQGSDIIVMEANHDPDMLAASDYPDSVRERILSDRGHLSNQQAAEALSRLVQGRGERVYLTHLSRKNNLPALARMTVEQALKRKGFKNGTHYHLEVV</sequence>
<dbReference type="PANTHER" id="PTHR47619:SF1">
    <property type="entry name" value="EXODEOXYRIBONUCLEASE WALJ"/>
    <property type="match status" value="1"/>
</dbReference>
<feature type="domain" description="Metallo-beta-lactamase" evidence="1">
    <location>
        <begin position="11"/>
        <end position="184"/>
    </location>
</feature>
<dbReference type="SUPFAM" id="SSF56281">
    <property type="entry name" value="Metallo-hydrolase/oxidoreductase"/>
    <property type="match status" value="1"/>
</dbReference>
<keyword evidence="2" id="KW-0378">Hydrolase</keyword>
<organism evidence="2 3">
    <name type="scientific">Bacillus thermozeamaize</name>
    <dbReference type="NCBI Taxonomy" id="230954"/>
    <lineage>
        <taxon>Bacteria</taxon>
        <taxon>Bacillati</taxon>
        <taxon>Bacillota</taxon>
        <taxon>Bacilli</taxon>
        <taxon>Bacillales</taxon>
        <taxon>Bacillaceae</taxon>
        <taxon>Bacillus</taxon>
    </lineage>
</organism>
<name>A0A1Y3PMY8_9BACI</name>
<evidence type="ECO:0000259" key="1">
    <source>
        <dbReference type="SMART" id="SM00849"/>
    </source>
</evidence>
<proteinExistence type="predicted"/>
<dbReference type="GO" id="GO:0016787">
    <property type="term" value="F:hydrolase activity"/>
    <property type="evidence" value="ECO:0007669"/>
    <property type="project" value="UniProtKB-KW"/>
</dbReference>
<accession>A0A1Y3PMY8</accession>
<gene>
    <name evidence="2" type="ORF">BAA01_09370</name>
</gene>